<keyword evidence="1" id="KW-0812">Transmembrane</keyword>
<accession>A0A939ETT7</accession>
<dbReference type="EMBL" id="JAFLQZ010000002">
    <property type="protein sequence ID" value="MBO0357107.1"/>
    <property type="molecule type" value="Genomic_DNA"/>
</dbReference>
<keyword evidence="1" id="KW-1133">Transmembrane helix</keyword>
<evidence type="ECO:0000313" key="3">
    <source>
        <dbReference type="Proteomes" id="UP000664144"/>
    </source>
</evidence>
<feature type="transmembrane region" description="Helical" evidence="1">
    <location>
        <begin position="12"/>
        <end position="31"/>
    </location>
</feature>
<feature type="transmembrane region" description="Helical" evidence="1">
    <location>
        <begin position="51"/>
        <end position="69"/>
    </location>
</feature>
<organism evidence="2 3">
    <name type="scientific">Hymenobacter telluris</name>
    <dbReference type="NCBI Taxonomy" id="2816474"/>
    <lineage>
        <taxon>Bacteria</taxon>
        <taxon>Pseudomonadati</taxon>
        <taxon>Bacteroidota</taxon>
        <taxon>Cytophagia</taxon>
        <taxon>Cytophagales</taxon>
        <taxon>Hymenobacteraceae</taxon>
        <taxon>Hymenobacter</taxon>
    </lineage>
</organism>
<proteinExistence type="predicted"/>
<keyword evidence="3" id="KW-1185">Reference proteome</keyword>
<dbReference type="RefSeq" id="WP_206981510.1">
    <property type="nucleotide sequence ID" value="NZ_JAFLQZ010000002.1"/>
</dbReference>
<reference evidence="2" key="1">
    <citation type="submission" date="2021-03" db="EMBL/GenBank/DDBJ databases">
        <authorList>
            <person name="Kim M.K."/>
        </authorList>
    </citation>
    <scope>NUCLEOTIDE SEQUENCE</scope>
    <source>
        <strain evidence="2">BT186</strain>
    </source>
</reference>
<gene>
    <name evidence="2" type="ORF">J0X19_04045</name>
</gene>
<evidence type="ECO:0000313" key="2">
    <source>
        <dbReference type="EMBL" id="MBO0357107.1"/>
    </source>
</evidence>
<evidence type="ECO:0000256" key="1">
    <source>
        <dbReference type="SAM" id="Phobius"/>
    </source>
</evidence>
<dbReference type="AlphaFoldDB" id="A0A939ETT7"/>
<sequence>MAPLPPVTRRLVGRLNMLAGFMLLVALILRIYVTYYAYQQAGIAALLNRELVVSLLLLVGGVLLLRLGWSMARRSRV</sequence>
<protein>
    <submittedName>
        <fullName evidence="2">Uncharacterized protein</fullName>
    </submittedName>
</protein>
<comment type="caution">
    <text evidence="2">The sequence shown here is derived from an EMBL/GenBank/DDBJ whole genome shotgun (WGS) entry which is preliminary data.</text>
</comment>
<dbReference type="Proteomes" id="UP000664144">
    <property type="component" value="Unassembled WGS sequence"/>
</dbReference>
<name>A0A939ETT7_9BACT</name>
<keyword evidence="1" id="KW-0472">Membrane</keyword>